<dbReference type="EMBL" id="JACHCA010000022">
    <property type="protein sequence ID" value="MBB6131324.1"/>
    <property type="molecule type" value="Genomic_DNA"/>
</dbReference>
<evidence type="ECO:0000313" key="1">
    <source>
        <dbReference type="EMBL" id="MBB6131324.1"/>
    </source>
</evidence>
<reference evidence="1 2" key="1">
    <citation type="submission" date="2020-08" db="EMBL/GenBank/DDBJ databases">
        <title>Genomic Encyclopedia of Type Strains, Phase IV (KMG-V): Genome sequencing to study the core and pangenomes of soil and plant-associated prokaryotes.</title>
        <authorList>
            <person name="Whitman W."/>
        </authorList>
    </citation>
    <scope>NUCLEOTIDE SEQUENCE [LARGE SCALE GENOMIC DNA]</scope>
    <source>
        <strain evidence="1 2">MP601</strain>
    </source>
</reference>
<evidence type="ECO:0000313" key="2">
    <source>
        <dbReference type="Proteomes" id="UP000548326"/>
    </source>
</evidence>
<name>A0A841JLI8_9SPHI</name>
<sequence>MYIRADQSGNIQLVSKYDNVDCVYYTGVFPDDFFATLGLGKYIFLNGQITAVEGWVMPDIKPL</sequence>
<proteinExistence type="predicted"/>
<dbReference type="RefSeq" id="WP_183589848.1">
    <property type="nucleotide sequence ID" value="NZ_JACHCA010000022.1"/>
</dbReference>
<gene>
    <name evidence="1" type="ORF">HDF22_005475</name>
</gene>
<dbReference type="AlphaFoldDB" id="A0A841JLI8"/>
<protein>
    <submittedName>
        <fullName evidence="1">Uncharacterized protein</fullName>
    </submittedName>
</protein>
<accession>A0A841JLI8</accession>
<dbReference type="Proteomes" id="UP000548326">
    <property type="component" value="Unassembled WGS sequence"/>
</dbReference>
<organism evidence="1 2">
    <name type="scientific">Mucilaginibacter lappiensis</name>
    <dbReference type="NCBI Taxonomy" id="354630"/>
    <lineage>
        <taxon>Bacteria</taxon>
        <taxon>Pseudomonadati</taxon>
        <taxon>Bacteroidota</taxon>
        <taxon>Sphingobacteriia</taxon>
        <taxon>Sphingobacteriales</taxon>
        <taxon>Sphingobacteriaceae</taxon>
        <taxon>Mucilaginibacter</taxon>
    </lineage>
</organism>
<comment type="caution">
    <text evidence="1">The sequence shown here is derived from an EMBL/GenBank/DDBJ whole genome shotgun (WGS) entry which is preliminary data.</text>
</comment>